<dbReference type="InterPro" id="IPR027783">
    <property type="entry name" value="Bacterial_PH-related"/>
</dbReference>
<accession>A0A6G9QFL7</accession>
<sequence length="173" mass="19368">MMHTIPLSTLSTTTQYSLVGLLIGLLLITVIVLIKPMPKNAKYAAMGIMLAVFSMFTLTLYQSFHSQLQWDQTVVDFKVPLYSQTLPTSDIDLQGAFIADLSVEQGLQPKWRNNGVGLPGYSLGWFTLNNDQKALLSVTESKQVIVLPTHQDYVIMVSVDQPRQMLAELHQQQ</sequence>
<evidence type="ECO:0000313" key="3">
    <source>
        <dbReference type="EMBL" id="QIR13272.1"/>
    </source>
</evidence>
<dbReference type="Pfam" id="PF10882">
    <property type="entry name" value="bPH_5"/>
    <property type="match status" value="1"/>
</dbReference>
<dbReference type="EMBL" id="CP050313">
    <property type="protein sequence ID" value="QIR13272.1"/>
    <property type="molecule type" value="Genomic_DNA"/>
</dbReference>
<dbReference type="KEGG" id="saes:HBH39_01205"/>
<name>A0A6G9QFL7_9GAMM</name>
<evidence type="ECO:0000256" key="1">
    <source>
        <dbReference type="SAM" id="Phobius"/>
    </source>
</evidence>
<reference evidence="3 4" key="1">
    <citation type="submission" date="2020-03" db="EMBL/GenBank/DDBJ databases">
        <title>Complete genome sequence of Shewanella sp.</title>
        <authorList>
            <person name="Kim Y.-S."/>
            <person name="Kim S.-J."/>
            <person name="Jung H.-K."/>
            <person name="Kim K.-H."/>
        </authorList>
    </citation>
    <scope>NUCLEOTIDE SEQUENCE [LARGE SCALE GENOMIC DNA]</scope>
    <source>
        <strain evidence="3 4">PN3F2</strain>
    </source>
</reference>
<gene>
    <name evidence="3" type="ORF">HBH39_01205</name>
</gene>
<feature type="domain" description="Bacterial Pleckstrin homology" evidence="2">
    <location>
        <begin position="97"/>
        <end position="171"/>
    </location>
</feature>
<dbReference type="AlphaFoldDB" id="A0A6G9QFL7"/>
<protein>
    <recommendedName>
        <fullName evidence="2">Bacterial Pleckstrin homology domain-containing protein</fullName>
    </recommendedName>
</protein>
<dbReference type="RefSeq" id="WP_167674838.1">
    <property type="nucleotide sequence ID" value="NZ_CP050313.1"/>
</dbReference>
<proteinExistence type="predicted"/>
<keyword evidence="4" id="KW-1185">Reference proteome</keyword>
<feature type="transmembrane region" description="Helical" evidence="1">
    <location>
        <begin position="16"/>
        <end position="34"/>
    </location>
</feature>
<feature type="transmembrane region" description="Helical" evidence="1">
    <location>
        <begin position="43"/>
        <end position="64"/>
    </location>
</feature>
<dbReference type="Proteomes" id="UP000502608">
    <property type="component" value="Chromosome"/>
</dbReference>
<evidence type="ECO:0000313" key="4">
    <source>
        <dbReference type="Proteomes" id="UP000502608"/>
    </source>
</evidence>
<organism evidence="3 4">
    <name type="scientific">Shewanella aestuarii</name>
    <dbReference type="NCBI Taxonomy" id="1028752"/>
    <lineage>
        <taxon>Bacteria</taxon>
        <taxon>Pseudomonadati</taxon>
        <taxon>Pseudomonadota</taxon>
        <taxon>Gammaproteobacteria</taxon>
        <taxon>Alteromonadales</taxon>
        <taxon>Shewanellaceae</taxon>
        <taxon>Shewanella</taxon>
    </lineage>
</organism>
<keyword evidence="1" id="KW-0812">Transmembrane</keyword>
<keyword evidence="1" id="KW-1133">Transmembrane helix</keyword>
<keyword evidence="1" id="KW-0472">Membrane</keyword>
<evidence type="ECO:0000259" key="2">
    <source>
        <dbReference type="Pfam" id="PF10882"/>
    </source>
</evidence>